<dbReference type="RefSeq" id="WP_110793640.1">
    <property type="nucleotide sequence ID" value="NZ_QJRY01000009.1"/>
</dbReference>
<comment type="subcellular location">
    <subcellularLocation>
        <location evidence="1">Cell membrane</location>
        <topology evidence="1">Multi-pass membrane protein</topology>
    </subcellularLocation>
</comment>
<dbReference type="EMBL" id="QJRY01000009">
    <property type="protein sequence ID" value="PYB70424.1"/>
    <property type="molecule type" value="Genomic_DNA"/>
</dbReference>
<dbReference type="PANTHER" id="PTHR30250">
    <property type="entry name" value="PST FAMILY PREDICTED COLANIC ACID TRANSPORTER"/>
    <property type="match status" value="1"/>
</dbReference>
<reference evidence="8 9" key="1">
    <citation type="submission" date="2018-06" db="EMBL/GenBank/DDBJ databases">
        <title>Rhizobium wuzhouense sp. nov., isolated from roots of Oryza officinalis.</title>
        <authorList>
            <person name="Yuan T."/>
        </authorList>
    </citation>
    <scope>NUCLEOTIDE SEQUENCE [LARGE SCALE GENOMIC DNA]</scope>
    <source>
        <strain evidence="8 9">W44</strain>
    </source>
</reference>
<protein>
    <submittedName>
        <fullName evidence="8">Lipopolysaccharide biosynthesis protein</fullName>
    </submittedName>
</protein>
<feature type="transmembrane region" description="Helical" evidence="7">
    <location>
        <begin position="286"/>
        <end position="307"/>
    </location>
</feature>
<name>A0ABX5NKZ8_9HYPH</name>
<feature type="transmembrane region" description="Helical" evidence="7">
    <location>
        <begin position="327"/>
        <end position="353"/>
    </location>
</feature>
<evidence type="ECO:0000313" key="8">
    <source>
        <dbReference type="EMBL" id="PYB70424.1"/>
    </source>
</evidence>
<feature type="transmembrane region" description="Helical" evidence="7">
    <location>
        <begin position="176"/>
        <end position="197"/>
    </location>
</feature>
<evidence type="ECO:0000256" key="3">
    <source>
        <dbReference type="ARBA" id="ARBA00022475"/>
    </source>
</evidence>
<evidence type="ECO:0000313" key="9">
    <source>
        <dbReference type="Proteomes" id="UP000247536"/>
    </source>
</evidence>
<evidence type="ECO:0000256" key="2">
    <source>
        <dbReference type="ARBA" id="ARBA00007430"/>
    </source>
</evidence>
<evidence type="ECO:0000256" key="5">
    <source>
        <dbReference type="ARBA" id="ARBA00022989"/>
    </source>
</evidence>
<feature type="transmembrane region" description="Helical" evidence="7">
    <location>
        <begin position="85"/>
        <end position="106"/>
    </location>
</feature>
<keyword evidence="6 7" id="KW-0472">Membrane</keyword>
<dbReference type="Proteomes" id="UP000247536">
    <property type="component" value="Unassembled WGS sequence"/>
</dbReference>
<evidence type="ECO:0000256" key="7">
    <source>
        <dbReference type="SAM" id="Phobius"/>
    </source>
</evidence>
<comment type="similarity">
    <text evidence="2">Belongs to the polysaccharide synthase family.</text>
</comment>
<keyword evidence="9" id="KW-1185">Reference proteome</keyword>
<evidence type="ECO:0000256" key="1">
    <source>
        <dbReference type="ARBA" id="ARBA00004651"/>
    </source>
</evidence>
<dbReference type="InterPro" id="IPR050833">
    <property type="entry name" value="Poly_Biosynth_Transport"/>
</dbReference>
<keyword evidence="4 7" id="KW-0812">Transmembrane</keyword>
<dbReference type="Pfam" id="PF13440">
    <property type="entry name" value="Polysacc_synt_3"/>
    <property type="match status" value="1"/>
</dbReference>
<evidence type="ECO:0000256" key="4">
    <source>
        <dbReference type="ARBA" id="ARBA00022692"/>
    </source>
</evidence>
<feature type="transmembrane region" description="Helical" evidence="7">
    <location>
        <begin position="152"/>
        <end position="170"/>
    </location>
</feature>
<feature type="transmembrane region" description="Helical" evidence="7">
    <location>
        <begin position="365"/>
        <end position="387"/>
    </location>
</feature>
<feature type="transmembrane region" description="Helical" evidence="7">
    <location>
        <begin position="118"/>
        <end position="140"/>
    </location>
</feature>
<sequence length="492" mass="52498">MTEPSAAPLTDRTIHAGLWTVGARLASRVIDFLTLLVLARFLGPADFGLVATAMTLIFIVEAVLELPLASALLRLPEITARAYSTAFTLGLLRGLLVAGLMAALAWPIARIYGDERLVLLVCTLALAPATRGLISPRMILFEKAMDFRRRGVLELLGKTLAATVAISIAVTTGSYWAITAGTVMTPTVMMLCSYVMAPMRPRLTLADWPLFADLVGWNFISQTISAINWQIDRILLPRFIDVASFGRFAAANDLSALPYQAVVAPASGPLMAAFASARDNGRIREAYLSSSGGLILMLLPIFVFMAMLSGPVIRVLLGPQWDGASPILAGLALAGLLAVPAIPMPPLVMVLGHSRSLATRSLMELIVRVPLSLVGVTFFGIPGAIIARAGGSLAVSVSSMALVRSAAGIGIVDQLRVAKRPILSIIPSVLVLLACKHYLDFEQDLYVAFFASGILFCLTYAVSGYALWVIAKRPGGVEASAFRILSKILQRQ</sequence>
<accession>A0ABX5NKZ8</accession>
<proteinExistence type="inferred from homology"/>
<comment type="caution">
    <text evidence="8">The sequence shown here is derived from an EMBL/GenBank/DDBJ whole genome shotgun (WGS) entry which is preliminary data.</text>
</comment>
<feature type="transmembrane region" description="Helical" evidence="7">
    <location>
        <begin position="445"/>
        <end position="470"/>
    </location>
</feature>
<dbReference type="PANTHER" id="PTHR30250:SF10">
    <property type="entry name" value="LIPOPOLYSACCHARIDE BIOSYNTHESIS PROTEIN WZXC"/>
    <property type="match status" value="1"/>
</dbReference>
<organism evidence="8 9">
    <name type="scientific">Rhizobium wuzhouense</name>
    <dbReference type="NCBI Taxonomy" id="1986026"/>
    <lineage>
        <taxon>Bacteria</taxon>
        <taxon>Pseudomonadati</taxon>
        <taxon>Pseudomonadota</taxon>
        <taxon>Alphaproteobacteria</taxon>
        <taxon>Hyphomicrobiales</taxon>
        <taxon>Rhizobiaceae</taxon>
        <taxon>Rhizobium/Agrobacterium group</taxon>
        <taxon>Rhizobium</taxon>
    </lineage>
</organism>
<keyword evidence="3" id="KW-1003">Cell membrane</keyword>
<evidence type="ECO:0000256" key="6">
    <source>
        <dbReference type="ARBA" id="ARBA00023136"/>
    </source>
</evidence>
<feature type="transmembrane region" description="Helical" evidence="7">
    <location>
        <begin position="49"/>
        <end position="73"/>
    </location>
</feature>
<gene>
    <name evidence="8" type="ORF">DMY87_21205</name>
</gene>
<keyword evidence="5 7" id="KW-1133">Transmembrane helix</keyword>